<dbReference type="Proteomes" id="UP000683438">
    <property type="component" value="Segment"/>
</dbReference>
<evidence type="ECO:0000313" key="1">
    <source>
        <dbReference type="EMBL" id="QWT28894.1"/>
    </source>
</evidence>
<proteinExistence type="predicted"/>
<accession>A0A8F2E4T6</accession>
<evidence type="ECO:0000313" key="2">
    <source>
        <dbReference type="Proteomes" id="UP000683438"/>
    </source>
</evidence>
<keyword evidence="2" id="KW-1185">Reference proteome</keyword>
<reference evidence="1" key="1">
    <citation type="submission" date="2020-10" db="EMBL/GenBank/DDBJ databases">
        <title>Complete genome sequence of vB_MoxS-R1, a novel marine prophage inducted from Microbacterium.</title>
        <authorList>
            <person name="Zheng H."/>
            <person name="Liu B."/>
            <person name="Xu Y."/>
            <person name="Chen F."/>
        </authorList>
    </citation>
    <scope>NUCLEOTIDE SEQUENCE</scope>
</reference>
<sequence length="56" mass="6516">MAEYLGRPDAGDDEQADPFVVVREQQDYLNELYRLDPVTGKRVIHRSVLMRPRGWG</sequence>
<gene>
    <name evidence="1" type="ORF">vBMoxSR1_gp44</name>
</gene>
<dbReference type="EMBL" id="MW073100">
    <property type="protein sequence ID" value="QWT28894.1"/>
    <property type="molecule type" value="Genomic_DNA"/>
</dbReference>
<protein>
    <submittedName>
        <fullName evidence="1">Terminase</fullName>
    </submittedName>
</protein>
<name>A0A8F2E4T6_9CAUD</name>
<organism evidence="1 2">
    <name type="scientific">Microbacterium phage vB_MoxS-R1</name>
    <dbReference type="NCBI Taxonomy" id="2848881"/>
    <lineage>
        <taxon>Viruses</taxon>
        <taxon>Duplodnaviria</taxon>
        <taxon>Heunggongvirae</taxon>
        <taxon>Uroviricota</taxon>
        <taxon>Caudoviricetes</taxon>
        <taxon>Syrbvirus</taxon>
        <taxon>Syrbvirus R1</taxon>
    </lineage>
</organism>